<dbReference type="SUPFAM" id="SSF89155">
    <property type="entry name" value="TorD-like"/>
    <property type="match status" value="1"/>
</dbReference>
<evidence type="ECO:0000256" key="1">
    <source>
        <dbReference type="ARBA" id="ARBA00023186"/>
    </source>
</evidence>
<evidence type="ECO:0000313" key="3">
    <source>
        <dbReference type="Proteomes" id="UP000215633"/>
    </source>
</evidence>
<reference evidence="3" key="1">
    <citation type="submission" date="2017-05" db="EMBL/GenBank/DDBJ databases">
        <title>Complete and WGS of Bordetella genogroups.</title>
        <authorList>
            <person name="Spilker T."/>
            <person name="Lipuma J."/>
        </authorList>
    </citation>
    <scope>NUCLEOTIDE SEQUENCE [LARGE SCALE GENOMIC DNA]</scope>
    <source>
        <strain evidence="3">AU8256</strain>
    </source>
</reference>
<dbReference type="EMBL" id="NEVT01000009">
    <property type="protein sequence ID" value="OZI69501.1"/>
    <property type="molecule type" value="Genomic_DNA"/>
</dbReference>
<dbReference type="Pfam" id="PF02613">
    <property type="entry name" value="Nitrate_red_del"/>
    <property type="match status" value="1"/>
</dbReference>
<evidence type="ECO:0000313" key="2">
    <source>
        <dbReference type="EMBL" id="OZI69501.1"/>
    </source>
</evidence>
<dbReference type="PANTHER" id="PTHR34227">
    <property type="entry name" value="CHAPERONE PROTEIN YCDY"/>
    <property type="match status" value="1"/>
</dbReference>
<dbReference type="RefSeq" id="WP_094807932.1">
    <property type="nucleotide sequence ID" value="NZ_NEVT01000009.1"/>
</dbReference>
<dbReference type="AlphaFoldDB" id="A0A261V6Q6"/>
<dbReference type="Gene3D" id="1.10.3480.10">
    <property type="entry name" value="TorD-like"/>
    <property type="match status" value="1"/>
</dbReference>
<gene>
    <name evidence="2" type="ORF">CAL24_21965</name>
</gene>
<dbReference type="Proteomes" id="UP000215633">
    <property type="component" value="Unassembled WGS sequence"/>
</dbReference>
<keyword evidence="1" id="KW-0143">Chaperone</keyword>
<evidence type="ECO:0008006" key="4">
    <source>
        <dbReference type="Google" id="ProtNLM"/>
    </source>
</evidence>
<proteinExistence type="predicted"/>
<accession>A0A261V6Q6</accession>
<dbReference type="InterPro" id="IPR020945">
    <property type="entry name" value="DMSO/NO3_reduct_chaperone"/>
</dbReference>
<keyword evidence="3" id="KW-1185">Reference proteome</keyword>
<name>A0A261V6Q6_9BORD</name>
<sequence>MTATVPTAVAPGFDEDAARAELYGVLAHLFYAPPPADLLAQLGATPAAPDGLLAPAWNALAASARELDAAAVRMEYDALFGGVGKPEVYLFGSHYLAGFLNEKPVARLREDLAGLGLARDPAMPETEDHIAYLCEVMRCLIVGAGAAPADLATQRTFFAVHIQPWVETLCDTIAAHPAARFYARAADFTRAFASVEAQGFDMLP</sequence>
<organism evidence="2 3">
    <name type="scientific">Bordetella genomosp. 2</name>
    <dbReference type="NCBI Taxonomy" id="1983456"/>
    <lineage>
        <taxon>Bacteria</taxon>
        <taxon>Pseudomonadati</taxon>
        <taxon>Pseudomonadota</taxon>
        <taxon>Betaproteobacteria</taxon>
        <taxon>Burkholderiales</taxon>
        <taxon>Alcaligenaceae</taxon>
        <taxon>Bordetella</taxon>
    </lineage>
</organism>
<dbReference type="InterPro" id="IPR036411">
    <property type="entry name" value="TorD-like_sf"/>
</dbReference>
<protein>
    <recommendedName>
        <fullName evidence="4">Molecular chaperone</fullName>
    </recommendedName>
</protein>
<comment type="caution">
    <text evidence="2">The sequence shown here is derived from an EMBL/GenBank/DDBJ whole genome shotgun (WGS) entry which is preliminary data.</text>
</comment>
<dbReference type="PANTHER" id="PTHR34227:SF1">
    <property type="entry name" value="DIMETHYL SULFOXIDE REDUCTASE CHAPERONE-RELATED"/>
    <property type="match status" value="1"/>
</dbReference>
<dbReference type="InterPro" id="IPR050289">
    <property type="entry name" value="TorD/DmsD_chaperones"/>
</dbReference>